<evidence type="ECO:0000313" key="4">
    <source>
        <dbReference type="Proteomes" id="UP001390339"/>
    </source>
</evidence>
<evidence type="ECO:0000256" key="2">
    <source>
        <dbReference type="SAM" id="Phobius"/>
    </source>
</evidence>
<protein>
    <submittedName>
        <fullName evidence="3">Uncharacterized protein</fullName>
    </submittedName>
</protein>
<name>A0ABR2IAB2_9PEZI</name>
<sequence>MAATINAIVPTMSARDTYPINTIVQALSGQELYVPGPPGSSTDPNGHQRLPKGLVYAIYFLAILYGLIAFLRSIFLFRQLRIRWPVFRTDGCLRFLAPLLALAAALFWPVELPLYLIWRCSFATADTCCGINCGEVRAKRASARVEAQRIIAEDARAQRQRAERRAQRGQRRPAEAQPIPEPPPAYTPQKITPSDLEAGKA</sequence>
<dbReference type="Proteomes" id="UP001390339">
    <property type="component" value="Unassembled WGS sequence"/>
</dbReference>
<proteinExistence type="predicted"/>
<feature type="compositionally biased region" description="Basic and acidic residues" evidence="1">
    <location>
        <begin position="156"/>
        <end position="166"/>
    </location>
</feature>
<keyword evidence="2" id="KW-0812">Transmembrane</keyword>
<organism evidence="3 4">
    <name type="scientific">Apiospora arundinis</name>
    <dbReference type="NCBI Taxonomy" id="335852"/>
    <lineage>
        <taxon>Eukaryota</taxon>
        <taxon>Fungi</taxon>
        <taxon>Dikarya</taxon>
        <taxon>Ascomycota</taxon>
        <taxon>Pezizomycotina</taxon>
        <taxon>Sordariomycetes</taxon>
        <taxon>Xylariomycetidae</taxon>
        <taxon>Amphisphaeriales</taxon>
        <taxon>Apiosporaceae</taxon>
        <taxon>Apiospora</taxon>
    </lineage>
</organism>
<keyword evidence="2" id="KW-1133">Transmembrane helix</keyword>
<feature type="transmembrane region" description="Helical" evidence="2">
    <location>
        <begin position="95"/>
        <end position="118"/>
    </location>
</feature>
<dbReference type="EMBL" id="JAPCWZ010000006">
    <property type="protein sequence ID" value="KAK8859557.1"/>
    <property type="molecule type" value="Genomic_DNA"/>
</dbReference>
<evidence type="ECO:0000256" key="1">
    <source>
        <dbReference type="SAM" id="MobiDB-lite"/>
    </source>
</evidence>
<keyword evidence="2" id="KW-0472">Membrane</keyword>
<feature type="region of interest" description="Disordered" evidence="1">
    <location>
        <begin position="156"/>
        <end position="201"/>
    </location>
</feature>
<reference evidence="3 4" key="1">
    <citation type="journal article" date="2024" name="IMA Fungus">
        <title>Apiospora arundinis, a panoply of carbohydrate-active enzymes and secondary metabolites.</title>
        <authorList>
            <person name="Sorensen T."/>
            <person name="Petersen C."/>
            <person name="Muurmann A.T."/>
            <person name="Christiansen J.V."/>
            <person name="Brundto M.L."/>
            <person name="Overgaard C.K."/>
            <person name="Boysen A.T."/>
            <person name="Wollenberg R.D."/>
            <person name="Larsen T.O."/>
            <person name="Sorensen J.L."/>
            <person name="Nielsen K.L."/>
            <person name="Sondergaard T.E."/>
        </authorList>
    </citation>
    <scope>NUCLEOTIDE SEQUENCE [LARGE SCALE GENOMIC DNA]</scope>
    <source>
        <strain evidence="3 4">AAU 773</strain>
    </source>
</reference>
<comment type="caution">
    <text evidence="3">The sequence shown here is derived from an EMBL/GenBank/DDBJ whole genome shotgun (WGS) entry which is preliminary data.</text>
</comment>
<feature type="transmembrane region" description="Helical" evidence="2">
    <location>
        <begin position="54"/>
        <end position="75"/>
    </location>
</feature>
<accession>A0ABR2IAB2</accession>
<keyword evidence="4" id="KW-1185">Reference proteome</keyword>
<evidence type="ECO:0000313" key="3">
    <source>
        <dbReference type="EMBL" id="KAK8859557.1"/>
    </source>
</evidence>
<gene>
    <name evidence="3" type="ORF">PGQ11_010291</name>
</gene>